<dbReference type="InterPro" id="IPR001849">
    <property type="entry name" value="PH_domain"/>
</dbReference>
<feature type="compositionally biased region" description="Low complexity" evidence="3">
    <location>
        <begin position="651"/>
        <end position="661"/>
    </location>
</feature>
<feature type="domain" description="CRIC" evidence="7">
    <location>
        <begin position="84"/>
        <end position="178"/>
    </location>
</feature>
<dbReference type="PROSITE" id="PS50106">
    <property type="entry name" value="PDZ"/>
    <property type="match status" value="1"/>
</dbReference>
<keyword evidence="9" id="KW-0808">Transferase</keyword>
<sequence>MALIMEPVSKWSPSQVVDWMKGLDDCLQQYIKNFEREKISGDQLLRITHQELEDLGVSRIGHQELILEAVDLLCALNYGLETENLKTLSHKLNASAKNLQNFITGRRRSGHYDGRTSRKLPNDFLTSVVDLIGAAKSLLAWLDRSPFAAVTDYSVTRNNVIQLCLELTTIVQQDCTVYETENKILHVCKTLSGVCDHIISLSSDPLVSQSAHLEVIQLANIKPSEGLGMYIKSTYDGLHVITGTTENSPADRCKKIHAGDEVIQVNHQTVPLIPRSPTSSVATPSSTISTPTKRDSSALQDLYIPPPPAEPYIPRDEKGNLPCEDLRGHMVGKPVHKGSESPNSFLDQEYRKRFNIVEEDTVLYCYEYEKGRSSSQGRRESTPTYENSLLRYMSNEKIAQEEYMFQRNSKKDTGKKSKKKGDKSSSPTHYSLLPSLQMDALRQDIMGTPVPEATLYHTFQQSSLQHKSKKKNKGPIAGKSKRRISCKDLGRGDCEGWLWKKKDAKSYFSQKWKKYWFVLKDASLYWYINEEDEKAEGFISLPEFKIDRANECRKKYAFKACHPKIKSFYFAAEHLDDMNRWLNRINMLTAGYAERERIKQEQDYWSESDKEEADTPSTPKQDSPPPPYDTYPRPPSMSCASPYVEAKHSRLSSTETSQSQSSHEEFRQELTGSSVVSPIRKTASQRRSWQDLIETPLTSSGLHYLQTLPLEDSVFSDSAAISPEHRRQSTLPTQKCHLQDHYGPYPLAESERMQVLNGNGGKPRSFTLPRDSGFNHCCLNAPVSACDPQDDVQPTEVEEEEEEEEEEGEAAGENIGDKSKYADGDSQPVYTHS</sequence>
<dbReference type="GO" id="GO:0016020">
    <property type="term" value="C:membrane"/>
    <property type="evidence" value="ECO:0007669"/>
    <property type="project" value="InterPro"/>
</dbReference>
<feature type="region of interest" description="Disordered" evidence="3">
    <location>
        <begin position="460"/>
        <end position="479"/>
    </location>
</feature>
<protein>
    <submittedName>
        <fullName evidence="9">Connector enhancer of kinase suppressor of ras 2 isoform X4</fullName>
    </submittedName>
</protein>
<dbReference type="AlphaFoldDB" id="A0A2Y9M554"/>
<evidence type="ECO:0000259" key="7">
    <source>
        <dbReference type="PROSITE" id="PS51290"/>
    </source>
</evidence>
<organism evidence="8 9">
    <name type="scientific">Delphinapterus leucas</name>
    <name type="common">Beluga whale</name>
    <dbReference type="NCBI Taxonomy" id="9749"/>
    <lineage>
        <taxon>Eukaryota</taxon>
        <taxon>Metazoa</taxon>
        <taxon>Chordata</taxon>
        <taxon>Craniata</taxon>
        <taxon>Vertebrata</taxon>
        <taxon>Euteleostomi</taxon>
        <taxon>Mammalia</taxon>
        <taxon>Eutheria</taxon>
        <taxon>Laurasiatheria</taxon>
        <taxon>Artiodactyla</taxon>
        <taxon>Whippomorpha</taxon>
        <taxon>Cetacea</taxon>
        <taxon>Odontoceti</taxon>
        <taxon>Monodontidae</taxon>
        <taxon>Delphinapterus</taxon>
    </lineage>
</organism>
<dbReference type="InterPro" id="IPR013761">
    <property type="entry name" value="SAM/pointed_sf"/>
</dbReference>
<dbReference type="InterPro" id="IPR001660">
    <property type="entry name" value="SAM"/>
</dbReference>
<evidence type="ECO:0000313" key="8">
    <source>
        <dbReference type="Proteomes" id="UP000248483"/>
    </source>
</evidence>
<dbReference type="GO" id="GO:0005737">
    <property type="term" value="C:cytoplasm"/>
    <property type="evidence" value="ECO:0007669"/>
    <property type="project" value="InterPro"/>
</dbReference>
<dbReference type="PROSITE" id="PS50003">
    <property type="entry name" value="PH_DOMAIN"/>
    <property type="match status" value="1"/>
</dbReference>
<dbReference type="SUPFAM" id="SSF50156">
    <property type="entry name" value="PDZ domain-like"/>
    <property type="match status" value="1"/>
</dbReference>
<dbReference type="SUPFAM" id="SSF50729">
    <property type="entry name" value="PH domain-like"/>
    <property type="match status" value="1"/>
</dbReference>
<dbReference type="Proteomes" id="UP000248483">
    <property type="component" value="Unplaced"/>
</dbReference>
<reference evidence="9" key="1">
    <citation type="submission" date="2025-08" db="UniProtKB">
        <authorList>
            <consortium name="RefSeq"/>
        </authorList>
    </citation>
    <scope>IDENTIFICATION</scope>
    <source>
        <tissue evidence="9">Blood</tissue>
    </source>
</reference>
<feature type="domain" description="PDZ" evidence="6">
    <location>
        <begin position="215"/>
        <end position="270"/>
    </location>
</feature>
<dbReference type="CDD" id="cd01260">
    <property type="entry name" value="PH_CNK_mammalian-like"/>
    <property type="match status" value="1"/>
</dbReference>
<dbReference type="InterPro" id="IPR036034">
    <property type="entry name" value="PDZ_sf"/>
</dbReference>
<feature type="compositionally biased region" description="Basic residues" evidence="3">
    <location>
        <begin position="466"/>
        <end position="479"/>
    </location>
</feature>
<feature type="compositionally biased region" description="Low complexity" evidence="3">
    <location>
        <begin position="275"/>
        <end position="291"/>
    </location>
</feature>
<dbReference type="Pfam" id="PF00169">
    <property type="entry name" value="PH"/>
    <property type="match status" value="1"/>
</dbReference>
<dbReference type="Pfam" id="PF00536">
    <property type="entry name" value="SAM_1"/>
    <property type="match status" value="1"/>
</dbReference>
<dbReference type="SMART" id="SM00454">
    <property type="entry name" value="SAM"/>
    <property type="match status" value="1"/>
</dbReference>
<keyword evidence="2" id="KW-0597">Phosphoprotein</keyword>
<dbReference type="PROSITE" id="PS51290">
    <property type="entry name" value="CRIC"/>
    <property type="match status" value="1"/>
</dbReference>
<feature type="region of interest" description="Disordered" evidence="3">
    <location>
        <begin position="405"/>
        <end position="431"/>
    </location>
</feature>
<dbReference type="Pfam" id="PF10534">
    <property type="entry name" value="CRIC_ras_sig"/>
    <property type="match status" value="1"/>
</dbReference>
<dbReference type="SUPFAM" id="SSF47769">
    <property type="entry name" value="SAM/Pointed domain"/>
    <property type="match status" value="1"/>
</dbReference>
<dbReference type="PANTHER" id="PTHR12844">
    <property type="entry name" value="CONNECTOR ENCHANCER OF KINASE SUPPRESSOR OF RAS"/>
    <property type="match status" value="1"/>
</dbReference>
<evidence type="ECO:0000313" key="9">
    <source>
        <dbReference type="RefSeq" id="XP_022416206.1"/>
    </source>
</evidence>
<dbReference type="Gene3D" id="1.10.150.50">
    <property type="entry name" value="Transcription Factor, Ets-1"/>
    <property type="match status" value="1"/>
</dbReference>
<dbReference type="PROSITE" id="PS50105">
    <property type="entry name" value="SAM_DOMAIN"/>
    <property type="match status" value="1"/>
</dbReference>
<feature type="region of interest" description="Disordered" evidence="3">
    <location>
        <begin position="603"/>
        <end position="686"/>
    </location>
</feature>
<feature type="domain" description="SAM" evidence="5">
    <location>
        <begin position="11"/>
        <end position="76"/>
    </location>
</feature>
<dbReference type="InterPro" id="IPR017874">
    <property type="entry name" value="CRIC_domain"/>
</dbReference>
<dbReference type="CTD" id="22866"/>
<evidence type="ECO:0000259" key="6">
    <source>
        <dbReference type="PROSITE" id="PS50106"/>
    </source>
</evidence>
<evidence type="ECO:0000259" key="5">
    <source>
        <dbReference type="PROSITE" id="PS50105"/>
    </source>
</evidence>
<dbReference type="InterPro" id="IPR010599">
    <property type="entry name" value="CNK2/3_dom"/>
</dbReference>
<evidence type="ECO:0000256" key="2">
    <source>
        <dbReference type="ARBA" id="ARBA00022553"/>
    </source>
</evidence>
<dbReference type="Gene3D" id="2.30.29.30">
    <property type="entry name" value="Pleckstrin-homology domain (PH domain)/Phosphotyrosine-binding domain (PTB)"/>
    <property type="match status" value="1"/>
</dbReference>
<evidence type="ECO:0000256" key="1">
    <source>
        <dbReference type="ARBA" id="ARBA00009498"/>
    </source>
</evidence>
<dbReference type="Pfam" id="PF06663">
    <property type="entry name" value="CNK2_3_dom"/>
    <property type="match status" value="1"/>
</dbReference>
<feature type="compositionally biased region" description="Acidic residues" evidence="3">
    <location>
        <begin position="796"/>
        <end position="810"/>
    </location>
</feature>
<dbReference type="GeneID" id="111167543"/>
<gene>
    <name evidence="9" type="primary">CNKSR2</name>
</gene>
<dbReference type="PANTHER" id="PTHR12844:SF21">
    <property type="entry name" value="CONNECTOR ENHANCER OF KINASE SUPPRESSOR OF RAS 2"/>
    <property type="match status" value="1"/>
</dbReference>
<dbReference type="InterPro" id="IPR011993">
    <property type="entry name" value="PH-like_dom_sf"/>
</dbReference>
<dbReference type="InterPro" id="IPR049628">
    <property type="entry name" value="CNK1-3_SAM"/>
</dbReference>
<evidence type="ECO:0000259" key="4">
    <source>
        <dbReference type="PROSITE" id="PS50003"/>
    </source>
</evidence>
<proteinExistence type="inferred from homology"/>
<dbReference type="GO" id="GO:0009966">
    <property type="term" value="P:regulation of signal transduction"/>
    <property type="evidence" value="ECO:0007669"/>
    <property type="project" value="InterPro"/>
</dbReference>
<dbReference type="RefSeq" id="XP_022416206.1">
    <property type="nucleotide sequence ID" value="XM_022560498.1"/>
</dbReference>
<dbReference type="InterPro" id="IPR051566">
    <property type="entry name" value="CNKSR"/>
</dbReference>
<dbReference type="CDD" id="cd09511">
    <property type="entry name" value="SAM_CNK1_2_3-suppressor"/>
    <property type="match status" value="1"/>
</dbReference>
<keyword evidence="9" id="KW-0418">Kinase</keyword>
<dbReference type="InterPro" id="IPR001478">
    <property type="entry name" value="PDZ"/>
</dbReference>
<accession>A0A2Y9M554</accession>
<feature type="region of interest" description="Disordered" evidence="3">
    <location>
        <begin position="783"/>
        <end position="833"/>
    </location>
</feature>
<dbReference type="GO" id="GO:0016301">
    <property type="term" value="F:kinase activity"/>
    <property type="evidence" value="ECO:0007669"/>
    <property type="project" value="UniProtKB-KW"/>
</dbReference>
<dbReference type="FunFam" id="2.30.29.30:FF:000092">
    <property type="entry name" value="Connector enhancer of kinase suppressor of Ras 2"/>
    <property type="match status" value="1"/>
</dbReference>
<feature type="region of interest" description="Disordered" evidence="3">
    <location>
        <begin position="273"/>
        <end position="300"/>
    </location>
</feature>
<dbReference type="FunFam" id="2.30.42.10:FF:000060">
    <property type="entry name" value="Connector enhancer of kinase suppressor of Ras 2"/>
    <property type="match status" value="1"/>
</dbReference>
<comment type="similarity">
    <text evidence="1">Belongs to the CNKSR family.</text>
</comment>
<feature type="compositionally biased region" description="Pro residues" evidence="3">
    <location>
        <begin position="622"/>
        <end position="635"/>
    </location>
</feature>
<evidence type="ECO:0000256" key="3">
    <source>
        <dbReference type="SAM" id="MobiDB-lite"/>
    </source>
</evidence>
<keyword evidence="8" id="KW-1185">Reference proteome</keyword>
<name>A0A2Y9M554_DELLE</name>
<feature type="compositionally biased region" description="Acidic residues" evidence="3">
    <location>
        <begin position="604"/>
        <end position="614"/>
    </location>
</feature>
<dbReference type="CDD" id="cd06748">
    <property type="entry name" value="PDZ_CNK1_2_3-like"/>
    <property type="match status" value="1"/>
</dbReference>
<dbReference type="FunFam" id="1.10.150.50:FF:000019">
    <property type="entry name" value="Connector enhancer of kinase suppressor of Ras 2"/>
    <property type="match status" value="1"/>
</dbReference>
<feature type="domain" description="PH" evidence="4">
    <location>
        <begin position="491"/>
        <end position="590"/>
    </location>
</feature>
<dbReference type="Gene3D" id="2.30.42.10">
    <property type="match status" value="1"/>
</dbReference>
<dbReference type="SMART" id="SM00233">
    <property type="entry name" value="PH"/>
    <property type="match status" value="1"/>
</dbReference>